<protein>
    <submittedName>
        <fullName evidence="3">Spy/CpxP family protein refolding chaperone</fullName>
    </submittedName>
</protein>
<name>A0ABW8ZBL6_9BURK</name>
<gene>
    <name evidence="3" type="ORF">PQR63_19245</name>
</gene>
<evidence type="ECO:0000256" key="2">
    <source>
        <dbReference type="SAM" id="SignalP"/>
    </source>
</evidence>
<dbReference type="InterPro" id="IPR012899">
    <property type="entry name" value="LTXXQ"/>
</dbReference>
<dbReference type="RefSeq" id="WP_408169569.1">
    <property type="nucleotide sequence ID" value="NZ_JAQQFR010000013.1"/>
</dbReference>
<dbReference type="Gene3D" id="1.20.120.1490">
    <property type="match status" value="1"/>
</dbReference>
<evidence type="ECO:0000256" key="1">
    <source>
        <dbReference type="SAM" id="MobiDB-lite"/>
    </source>
</evidence>
<keyword evidence="2" id="KW-0732">Signal</keyword>
<feature type="signal peptide" evidence="2">
    <location>
        <begin position="1"/>
        <end position="26"/>
    </location>
</feature>
<reference evidence="3 4" key="1">
    <citation type="journal article" date="2024" name="Chem. Sci.">
        <title>Discovery of megapolipeptins by genome mining of a Burkholderiales bacteria collection.</title>
        <authorList>
            <person name="Paulo B.S."/>
            <person name="Recchia M.J.J."/>
            <person name="Lee S."/>
            <person name="Fergusson C.H."/>
            <person name="Romanowski S.B."/>
            <person name="Hernandez A."/>
            <person name="Krull N."/>
            <person name="Liu D.Y."/>
            <person name="Cavanagh H."/>
            <person name="Bos A."/>
            <person name="Gray C.A."/>
            <person name="Murphy B.T."/>
            <person name="Linington R.G."/>
            <person name="Eustaquio A.S."/>
        </authorList>
    </citation>
    <scope>NUCLEOTIDE SEQUENCE [LARGE SCALE GENOMIC DNA]</scope>
    <source>
        <strain evidence="3 4">RL21-008-BIB-B</strain>
    </source>
</reference>
<sequence length="175" mass="19834">MFNLKKHLMIGVVAAGIGLTAMSSFAQMPPADGNGPGPAGRHAPTADQIAKFEQHRAKRQAQLHDKLKITAAQEGAWKTFTDKTTPVRPATPPARPSKDEWNKLTTPERLDRHLEMMKKMEAHMTDRIAATKEFYAVLSPEQQKTFDQEFRKMEEHRFKHGRFGREHGDDHAPKK</sequence>
<evidence type="ECO:0000313" key="3">
    <source>
        <dbReference type="EMBL" id="MFL9880542.1"/>
    </source>
</evidence>
<keyword evidence="4" id="KW-1185">Reference proteome</keyword>
<dbReference type="Pfam" id="PF07813">
    <property type="entry name" value="LTXXQ"/>
    <property type="match status" value="1"/>
</dbReference>
<accession>A0ABW8ZBL6</accession>
<organism evidence="3 4">
    <name type="scientific">Herbaspirillum rhizosphaerae</name>
    <dbReference type="NCBI Taxonomy" id="346179"/>
    <lineage>
        <taxon>Bacteria</taxon>
        <taxon>Pseudomonadati</taxon>
        <taxon>Pseudomonadota</taxon>
        <taxon>Betaproteobacteria</taxon>
        <taxon>Burkholderiales</taxon>
        <taxon>Oxalobacteraceae</taxon>
        <taxon>Herbaspirillum</taxon>
    </lineage>
</organism>
<feature type="region of interest" description="Disordered" evidence="1">
    <location>
        <begin position="79"/>
        <end position="101"/>
    </location>
</feature>
<evidence type="ECO:0000313" key="4">
    <source>
        <dbReference type="Proteomes" id="UP001629214"/>
    </source>
</evidence>
<dbReference type="Proteomes" id="UP001629214">
    <property type="component" value="Unassembled WGS sequence"/>
</dbReference>
<comment type="caution">
    <text evidence="3">The sequence shown here is derived from an EMBL/GenBank/DDBJ whole genome shotgun (WGS) entry which is preliminary data.</text>
</comment>
<proteinExistence type="predicted"/>
<dbReference type="EMBL" id="JAQQFR010000013">
    <property type="protein sequence ID" value="MFL9880542.1"/>
    <property type="molecule type" value="Genomic_DNA"/>
</dbReference>
<feature type="chain" id="PRO_5046638545" evidence="2">
    <location>
        <begin position="27"/>
        <end position="175"/>
    </location>
</feature>